<dbReference type="GO" id="GO:0016301">
    <property type="term" value="F:kinase activity"/>
    <property type="evidence" value="ECO:0007669"/>
    <property type="project" value="UniProtKB-KW"/>
</dbReference>
<evidence type="ECO:0000256" key="9">
    <source>
        <dbReference type="ARBA" id="ARBA00049063"/>
    </source>
</evidence>
<dbReference type="GO" id="GO:0102043">
    <property type="term" value="F:isopentenyl phosphate kinase activity"/>
    <property type="evidence" value="ECO:0007669"/>
    <property type="project" value="UniProtKB-EC"/>
</dbReference>
<dbReference type="InterPro" id="IPR024192">
    <property type="entry name" value="Fosfomycin_R_FomA-type"/>
</dbReference>
<dbReference type="SUPFAM" id="SSF53633">
    <property type="entry name" value="Carbamate kinase-like"/>
    <property type="match status" value="1"/>
</dbReference>
<evidence type="ECO:0000256" key="3">
    <source>
        <dbReference type="ARBA" id="ARBA00017267"/>
    </source>
</evidence>
<dbReference type="Gene3D" id="3.40.1160.10">
    <property type="entry name" value="Acetylglutamate kinase-like"/>
    <property type="match status" value="1"/>
</dbReference>
<evidence type="ECO:0000256" key="8">
    <source>
        <dbReference type="ARBA" id="ARBA00023229"/>
    </source>
</evidence>
<sequence>MKVGGSLITRKSEPMAADVPAMATVARALSSARNLILVHGGGSFGHSVAMSRGMSSSSVSRDAESAAATRLAMHELSLLFIRELVSAGLRPFLFHSSLPDSSEFWDRSASLVRGLLEVGATPLTHGDVGLTSGGFRIVGGDEICLRLAERLRPSRVVFLMDVPGILADVRDPSSLIPELDPASARDLAGRLSGADATGGVAAKLSFAASIAELGVEVYLVSGRSPPDILKATAGGRPRGTLVRGR</sequence>
<evidence type="ECO:0000256" key="1">
    <source>
        <dbReference type="ARBA" id="ARBA00010540"/>
    </source>
</evidence>
<dbReference type="Pfam" id="PF00696">
    <property type="entry name" value="AA_kinase"/>
    <property type="match status" value="1"/>
</dbReference>
<proteinExistence type="inferred from homology"/>
<dbReference type="InterPro" id="IPR036393">
    <property type="entry name" value="AceGlu_kinase-like_sf"/>
</dbReference>
<comment type="similarity">
    <text evidence="1">Belongs to the isopentenyl phosphate kinase family.</text>
</comment>
<dbReference type="KEGG" id="ccai:NAS2_0355"/>
<reference evidence="11 12" key="1">
    <citation type="journal article" date="2019" name="ISME J.">
        <title>Isolation and characterization of a thermophilic sulfur- and iron-reducing thaumarchaeote from a terrestrial acidic hot spring.</title>
        <authorList>
            <person name="Kato S."/>
            <person name="Itoh T."/>
            <person name="Yuki M."/>
            <person name="Nagamori M."/>
            <person name="Ohnishi M."/>
            <person name="Uematsu K."/>
            <person name="Suzuki K."/>
            <person name="Takashina T."/>
            <person name="Ohkuma M."/>
        </authorList>
    </citation>
    <scope>NUCLEOTIDE SEQUENCE [LARGE SCALE GENOMIC DNA]</scope>
    <source>
        <strain evidence="11 12">NAS-02</strain>
    </source>
</reference>
<keyword evidence="5" id="KW-0547">Nucleotide-binding</keyword>
<gene>
    <name evidence="11" type="ORF">NAS2_0355</name>
</gene>
<protein>
    <recommendedName>
        <fullName evidence="3">Isopentenyl phosphate kinase</fullName>
        <ecNumber evidence="2">2.7.4.26</ecNumber>
    </recommendedName>
</protein>
<dbReference type="PANTHER" id="PTHR43654">
    <property type="entry name" value="GLUTAMATE 5-KINASE"/>
    <property type="match status" value="1"/>
</dbReference>
<feature type="domain" description="Aspartate/glutamate/uridylate kinase" evidence="10">
    <location>
        <begin position="1"/>
        <end position="220"/>
    </location>
</feature>
<evidence type="ECO:0000259" key="10">
    <source>
        <dbReference type="Pfam" id="PF00696"/>
    </source>
</evidence>
<dbReference type="NCBIfam" id="NF040647">
    <property type="entry name" value="IPPK_Arch"/>
    <property type="match status" value="1"/>
</dbReference>
<dbReference type="GO" id="GO:0005829">
    <property type="term" value="C:cytosol"/>
    <property type="evidence" value="ECO:0007669"/>
    <property type="project" value="TreeGrafter"/>
</dbReference>
<dbReference type="GeneID" id="55584173"/>
<keyword evidence="4" id="KW-0808">Transferase</keyword>
<dbReference type="PANTHER" id="PTHR43654:SF1">
    <property type="entry name" value="ISOPENTENYL PHOSPHATE KINASE"/>
    <property type="match status" value="1"/>
</dbReference>
<evidence type="ECO:0000256" key="5">
    <source>
        <dbReference type="ARBA" id="ARBA00022741"/>
    </source>
</evidence>
<dbReference type="Proteomes" id="UP000509448">
    <property type="component" value="Chromosome"/>
</dbReference>
<dbReference type="GO" id="GO:0016114">
    <property type="term" value="P:terpenoid biosynthetic process"/>
    <property type="evidence" value="ECO:0007669"/>
    <property type="project" value="TreeGrafter"/>
</dbReference>
<dbReference type="AlphaFoldDB" id="A0A4P2VB55"/>
<evidence type="ECO:0000256" key="7">
    <source>
        <dbReference type="ARBA" id="ARBA00022840"/>
    </source>
</evidence>
<keyword evidence="8" id="KW-0414">Isoprene biosynthesis</keyword>
<dbReference type="RefSeq" id="WP_174448055.1">
    <property type="nucleotide sequence ID" value="NZ_AP018732.1"/>
</dbReference>
<organism evidence="11 12">
    <name type="scientific">Conexivisphaera calida</name>
    <dbReference type="NCBI Taxonomy" id="1874277"/>
    <lineage>
        <taxon>Archaea</taxon>
        <taxon>Nitrososphaerota</taxon>
        <taxon>Conexivisphaeria</taxon>
        <taxon>Conexivisphaerales</taxon>
        <taxon>Conexivisphaeraceae</taxon>
        <taxon>Conexivisphaera</taxon>
    </lineage>
</organism>
<dbReference type="InterPro" id="IPR001048">
    <property type="entry name" value="Asp/Glu/Uridylate_kinase"/>
</dbReference>
<accession>A0A4P2VB55</accession>
<keyword evidence="12" id="KW-1185">Reference proteome</keyword>
<dbReference type="EC" id="2.7.4.26" evidence="2"/>
<evidence type="ECO:0000256" key="6">
    <source>
        <dbReference type="ARBA" id="ARBA00022777"/>
    </source>
</evidence>
<keyword evidence="6 11" id="KW-0418">Kinase</keyword>
<evidence type="ECO:0000256" key="4">
    <source>
        <dbReference type="ARBA" id="ARBA00022679"/>
    </source>
</evidence>
<dbReference type="EMBL" id="AP018732">
    <property type="protein sequence ID" value="BBE41746.1"/>
    <property type="molecule type" value="Genomic_DNA"/>
</dbReference>
<keyword evidence="7" id="KW-0067">ATP-binding</keyword>
<comment type="catalytic activity">
    <reaction evidence="9">
        <text>isopentenyl phosphate + ATP = isopentenyl diphosphate + ADP</text>
        <dbReference type="Rhea" id="RHEA:33963"/>
        <dbReference type="ChEBI" id="CHEBI:30616"/>
        <dbReference type="ChEBI" id="CHEBI:65078"/>
        <dbReference type="ChEBI" id="CHEBI:128769"/>
        <dbReference type="ChEBI" id="CHEBI:456216"/>
        <dbReference type="EC" id="2.7.4.26"/>
    </reaction>
</comment>
<evidence type="ECO:0000256" key="2">
    <source>
        <dbReference type="ARBA" id="ARBA00012908"/>
    </source>
</evidence>
<dbReference type="GO" id="GO:0005524">
    <property type="term" value="F:ATP binding"/>
    <property type="evidence" value="ECO:0007669"/>
    <property type="project" value="UniProtKB-KW"/>
</dbReference>
<evidence type="ECO:0000313" key="12">
    <source>
        <dbReference type="Proteomes" id="UP000509448"/>
    </source>
</evidence>
<evidence type="ECO:0000313" key="11">
    <source>
        <dbReference type="EMBL" id="BBE41746.1"/>
    </source>
</evidence>
<name>A0A4P2VB55_9ARCH</name>
<dbReference type="OrthoDB" id="15328at2157"/>